<feature type="domain" description="N-acetyltransferase" evidence="1">
    <location>
        <begin position="14"/>
        <end position="175"/>
    </location>
</feature>
<protein>
    <submittedName>
        <fullName evidence="2">GNAT family N-acetyltransferase</fullName>
    </submittedName>
</protein>
<dbReference type="AlphaFoldDB" id="A0A9D1J247"/>
<comment type="caution">
    <text evidence="2">The sequence shown here is derived from an EMBL/GenBank/DDBJ whole genome shotgun (WGS) entry which is preliminary data.</text>
</comment>
<reference evidence="2" key="2">
    <citation type="journal article" date="2021" name="PeerJ">
        <title>Extensive microbial diversity within the chicken gut microbiome revealed by metagenomics and culture.</title>
        <authorList>
            <person name="Gilroy R."/>
            <person name="Ravi A."/>
            <person name="Getino M."/>
            <person name="Pursley I."/>
            <person name="Horton D.L."/>
            <person name="Alikhan N.F."/>
            <person name="Baker D."/>
            <person name="Gharbi K."/>
            <person name="Hall N."/>
            <person name="Watson M."/>
            <person name="Adriaenssens E.M."/>
            <person name="Foster-Nyarko E."/>
            <person name="Jarju S."/>
            <person name="Secka A."/>
            <person name="Antonio M."/>
            <person name="Oren A."/>
            <person name="Chaudhuri R.R."/>
            <person name="La Ragione R."/>
            <person name="Hildebrand F."/>
            <person name="Pallen M.J."/>
        </authorList>
    </citation>
    <scope>NUCLEOTIDE SEQUENCE</scope>
    <source>
        <strain evidence="2">ChiSjej1B19-7085</strain>
    </source>
</reference>
<dbReference type="EMBL" id="DVHF01000102">
    <property type="protein sequence ID" value="HIR57744.1"/>
    <property type="molecule type" value="Genomic_DNA"/>
</dbReference>
<accession>A0A9D1J247</accession>
<reference evidence="2" key="1">
    <citation type="submission" date="2020-10" db="EMBL/GenBank/DDBJ databases">
        <authorList>
            <person name="Gilroy R."/>
        </authorList>
    </citation>
    <scope>NUCLEOTIDE SEQUENCE</scope>
    <source>
        <strain evidence="2">ChiSjej1B19-7085</strain>
    </source>
</reference>
<dbReference type="InterPro" id="IPR016181">
    <property type="entry name" value="Acyl_CoA_acyltransferase"/>
</dbReference>
<dbReference type="PANTHER" id="PTHR39173">
    <property type="entry name" value="ACETYLTRANSFERASE"/>
    <property type="match status" value="1"/>
</dbReference>
<dbReference type="GO" id="GO:0016747">
    <property type="term" value="F:acyltransferase activity, transferring groups other than amino-acyl groups"/>
    <property type="evidence" value="ECO:0007669"/>
    <property type="project" value="InterPro"/>
</dbReference>
<dbReference type="InterPro" id="IPR000182">
    <property type="entry name" value="GNAT_dom"/>
</dbReference>
<evidence type="ECO:0000313" key="2">
    <source>
        <dbReference type="EMBL" id="HIR57744.1"/>
    </source>
</evidence>
<proteinExistence type="predicted"/>
<gene>
    <name evidence="2" type="ORF">IAA54_08740</name>
</gene>
<name>A0A9D1J247_9FIRM</name>
<sequence length="175" mass="20082">MYLKLVRPSCEYAEQVMQYKEDMLANNDSFDGCAGLEEVISYTEWIDFENRLKRKYGEGYVPSEVFLGVRIEDDKVVGIIDYRHPLSPFLLQYGGNIGYSILPSERRKGYASEMLKLLLAICREYGEKRVLLTCDKTNDASRLTIVKNGGELENEVKDEVGLSKCGIIQRYWIAL</sequence>
<dbReference type="Proteomes" id="UP000886785">
    <property type="component" value="Unassembled WGS sequence"/>
</dbReference>
<organism evidence="2 3">
    <name type="scientific">Candidatus Gallacutalibacter pullicola</name>
    <dbReference type="NCBI Taxonomy" id="2840830"/>
    <lineage>
        <taxon>Bacteria</taxon>
        <taxon>Bacillati</taxon>
        <taxon>Bacillota</taxon>
        <taxon>Clostridia</taxon>
        <taxon>Eubacteriales</taxon>
        <taxon>Candidatus Gallacutalibacter</taxon>
    </lineage>
</organism>
<evidence type="ECO:0000259" key="1">
    <source>
        <dbReference type="PROSITE" id="PS51186"/>
    </source>
</evidence>
<dbReference type="SUPFAM" id="SSF55729">
    <property type="entry name" value="Acyl-CoA N-acyltransferases (Nat)"/>
    <property type="match status" value="1"/>
</dbReference>
<dbReference type="PANTHER" id="PTHR39173:SF1">
    <property type="entry name" value="ACETYLTRANSFERASE"/>
    <property type="match status" value="1"/>
</dbReference>
<dbReference type="CDD" id="cd04301">
    <property type="entry name" value="NAT_SF"/>
    <property type="match status" value="1"/>
</dbReference>
<evidence type="ECO:0000313" key="3">
    <source>
        <dbReference type="Proteomes" id="UP000886785"/>
    </source>
</evidence>
<dbReference type="Gene3D" id="3.40.630.30">
    <property type="match status" value="1"/>
</dbReference>
<dbReference type="PROSITE" id="PS51186">
    <property type="entry name" value="GNAT"/>
    <property type="match status" value="1"/>
</dbReference>
<dbReference type="Pfam" id="PF00583">
    <property type="entry name" value="Acetyltransf_1"/>
    <property type="match status" value="1"/>
</dbReference>